<dbReference type="InterPro" id="IPR012334">
    <property type="entry name" value="Pectin_lyas_fold"/>
</dbReference>
<sequence length="420" mass="44794">MSRLAGEIYNVTNYGAVGNGTTDARAKIKAAIDACSAAGGGTVYVPQGTFLISSALTIPANVRLKGEGELSVIKPADGTAFAGTAVFITNGANSSITDLKIASNLGKIGINIIGGTSDLIIDKVYFGNGIQGIAFNNDPAFPVQNVRITNCKFDKAGYGILFYATSKGSGVLIQGCTFFNGGYDYIEINQADFTGIIINDNDFETFTTSGTTDGFAVGIARAKGVTVANNRFNGIQKEAIHVEDSSSDIVIFKNEFMECGYSFTDPTVNSKVVNIISGSVRVVINKNTFKNTGRRGTGVYMGASGGNNGSQHTVLNNTFTGMRNAAVNDEQTLCDFINNEIADCNKGFAGFKLFSQNYLGNKISNCAYGFSHSGYNLYWTTTDTRNIYSNNQLTNVTTPFDSDENKGYMLRTLISNQGLN</sequence>
<dbReference type="AlphaFoldDB" id="A0A926KNU4"/>
<dbReference type="InterPro" id="IPR006626">
    <property type="entry name" value="PbH1"/>
</dbReference>
<dbReference type="SUPFAM" id="SSF51126">
    <property type="entry name" value="Pectin lyase-like"/>
    <property type="match status" value="1"/>
</dbReference>
<reference evidence="2" key="1">
    <citation type="submission" date="2020-09" db="EMBL/GenBank/DDBJ databases">
        <title>Draft Genome Sequence of Paenibacillus sp. WST5.</title>
        <authorList>
            <person name="Bao Z."/>
        </authorList>
    </citation>
    <scope>NUCLEOTIDE SEQUENCE</scope>
    <source>
        <strain evidence="2">WST5</strain>
    </source>
</reference>
<dbReference type="Pfam" id="PF12708">
    <property type="entry name" value="Pect-lyase_RHGA_epim"/>
    <property type="match status" value="1"/>
</dbReference>
<dbReference type="Gene3D" id="2.160.20.10">
    <property type="entry name" value="Single-stranded right-handed beta-helix, Pectin lyase-like"/>
    <property type="match status" value="1"/>
</dbReference>
<feature type="domain" description="Rhamnogalacturonase A/B/Epimerase-like pectate lyase" evidence="1">
    <location>
        <begin position="9"/>
        <end position="237"/>
    </location>
</feature>
<dbReference type="EMBL" id="JACVVD010000004">
    <property type="protein sequence ID" value="MBD0381274.1"/>
    <property type="molecule type" value="Genomic_DNA"/>
</dbReference>
<keyword evidence="3" id="KW-1185">Reference proteome</keyword>
<evidence type="ECO:0000313" key="2">
    <source>
        <dbReference type="EMBL" id="MBD0381274.1"/>
    </source>
</evidence>
<gene>
    <name evidence="2" type="ORF">ICC18_14205</name>
</gene>
<evidence type="ECO:0000259" key="1">
    <source>
        <dbReference type="Pfam" id="PF12708"/>
    </source>
</evidence>
<dbReference type="InterPro" id="IPR011050">
    <property type="entry name" value="Pectin_lyase_fold/virulence"/>
</dbReference>
<name>A0A926KNU4_9BACL</name>
<protein>
    <submittedName>
        <fullName evidence="2">Right-handed parallel beta-helix repeat-containing protein</fullName>
    </submittedName>
</protein>
<accession>A0A926KNU4</accession>
<organism evidence="2 3">
    <name type="scientific">Paenibacillus sedimenti</name>
    <dbReference type="NCBI Taxonomy" id="2770274"/>
    <lineage>
        <taxon>Bacteria</taxon>
        <taxon>Bacillati</taxon>
        <taxon>Bacillota</taxon>
        <taxon>Bacilli</taxon>
        <taxon>Bacillales</taxon>
        <taxon>Paenibacillaceae</taxon>
        <taxon>Paenibacillus</taxon>
    </lineage>
</organism>
<dbReference type="SMART" id="SM00710">
    <property type="entry name" value="PbH1"/>
    <property type="match status" value="6"/>
</dbReference>
<evidence type="ECO:0000313" key="3">
    <source>
        <dbReference type="Proteomes" id="UP000650466"/>
    </source>
</evidence>
<comment type="caution">
    <text evidence="2">The sequence shown here is derived from an EMBL/GenBank/DDBJ whole genome shotgun (WGS) entry which is preliminary data.</text>
</comment>
<dbReference type="Proteomes" id="UP000650466">
    <property type="component" value="Unassembled WGS sequence"/>
</dbReference>
<dbReference type="RefSeq" id="WP_188175064.1">
    <property type="nucleotide sequence ID" value="NZ_JACVVD010000004.1"/>
</dbReference>
<dbReference type="InterPro" id="IPR024535">
    <property type="entry name" value="RHGA/B-epi-like_pectate_lyase"/>
</dbReference>
<proteinExistence type="predicted"/>